<keyword evidence="3" id="KW-0489">Methyltransferase</keyword>
<accession>A0A1G9BQ10</accession>
<evidence type="ECO:0000259" key="2">
    <source>
        <dbReference type="Pfam" id="PF13649"/>
    </source>
</evidence>
<sequence length="243" mass="27243">MQKTPSFYGLIVWSCLLGGCSQAQQAQRAETDTLYRYREAMPDGIGKWYQGREIAHVMGHQGAGWLERSEREEEERTDLLMDALDLAPDAVVADIGAGTGYFTFRLARRVPQGRVLAVDIQPEMIAYLNEKKEEQRAANVTPILGTITQPRLPTDRVDLVLLVDAYHEFSHPYEMMAALAQSLAPNGKIALVEYRAEDPSVPIKPLHKMSEAQAQKEMAQVGLQLLENKDLLPQQHLMLFGLP</sequence>
<dbReference type="AlphaFoldDB" id="A0A1G9BQ10"/>
<proteinExistence type="predicted"/>
<dbReference type="STRING" id="1075417.SAMN05421823_102673"/>
<organism evidence="3 4">
    <name type="scientific">Catalinimonas alkaloidigena</name>
    <dbReference type="NCBI Taxonomy" id="1075417"/>
    <lineage>
        <taxon>Bacteria</taxon>
        <taxon>Pseudomonadati</taxon>
        <taxon>Bacteroidota</taxon>
        <taxon>Cytophagia</taxon>
        <taxon>Cytophagales</taxon>
        <taxon>Catalimonadaceae</taxon>
        <taxon>Catalinimonas</taxon>
    </lineage>
</organism>
<dbReference type="EMBL" id="FNFO01000002">
    <property type="protein sequence ID" value="SDK41234.1"/>
    <property type="molecule type" value="Genomic_DNA"/>
</dbReference>
<dbReference type="PANTHER" id="PTHR43861">
    <property type="entry name" value="TRANS-ACONITATE 2-METHYLTRANSFERASE-RELATED"/>
    <property type="match status" value="1"/>
</dbReference>
<keyword evidence="1 3" id="KW-0808">Transferase</keyword>
<reference evidence="3 4" key="1">
    <citation type="submission" date="2016-10" db="EMBL/GenBank/DDBJ databases">
        <authorList>
            <person name="de Groot N.N."/>
        </authorList>
    </citation>
    <scope>NUCLEOTIDE SEQUENCE [LARGE SCALE GENOMIC DNA]</scope>
    <source>
        <strain evidence="3 4">DSM 25186</strain>
    </source>
</reference>
<name>A0A1G9BQ10_9BACT</name>
<gene>
    <name evidence="3" type="ORF">SAMN05421823_102673</name>
</gene>
<dbReference type="CDD" id="cd02440">
    <property type="entry name" value="AdoMet_MTases"/>
    <property type="match status" value="1"/>
</dbReference>
<keyword evidence="4" id="KW-1185">Reference proteome</keyword>
<dbReference type="Proteomes" id="UP000198510">
    <property type="component" value="Unassembled WGS sequence"/>
</dbReference>
<dbReference type="Pfam" id="PF13649">
    <property type="entry name" value="Methyltransf_25"/>
    <property type="match status" value="1"/>
</dbReference>
<dbReference type="OrthoDB" id="9784101at2"/>
<dbReference type="Gene3D" id="3.40.50.150">
    <property type="entry name" value="Vaccinia Virus protein VP39"/>
    <property type="match status" value="1"/>
</dbReference>
<dbReference type="PROSITE" id="PS51257">
    <property type="entry name" value="PROKAR_LIPOPROTEIN"/>
    <property type="match status" value="1"/>
</dbReference>
<dbReference type="SUPFAM" id="SSF53335">
    <property type="entry name" value="S-adenosyl-L-methionine-dependent methyltransferases"/>
    <property type="match status" value="1"/>
</dbReference>
<dbReference type="GO" id="GO:0032259">
    <property type="term" value="P:methylation"/>
    <property type="evidence" value="ECO:0007669"/>
    <property type="project" value="UniProtKB-KW"/>
</dbReference>
<evidence type="ECO:0000256" key="1">
    <source>
        <dbReference type="ARBA" id="ARBA00022679"/>
    </source>
</evidence>
<protein>
    <submittedName>
        <fullName evidence="3">Methyltransferase, FkbM family</fullName>
    </submittedName>
</protein>
<dbReference type="InterPro" id="IPR041698">
    <property type="entry name" value="Methyltransf_25"/>
</dbReference>
<evidence type="ECO:0000313" key="3">
    <source>
        <dbReference type="EMBL" id="SDK41234.1"/>
    </source>
</evidence>
<dbReference type="RefSeq" id="WP_089680524.1">
    <property type="nucleotide sequence ID" value="NZ_FNFO01000002.1"/>
</dbReference>
<dbReference type="InterPro" id="IPR029063">
    <property type="entry name" value="SAM-dependent_MTases_sf"/>
</dbReference>
<feature type="domain" description="Methyltransferase" evidence="2">
    <location>
        <begin position="92"/>
        <end position="187"/>
    </location>
</feature>
<evidence type="ECO:0000313" key="4">
    <source>
        <dbReference type="Proteomes" id="UP000198510"/>
    </source>
</evidence>
<dbReference type="GO" id="GO:0008168">
    <property type="term" value="F:methyltransferase activity"/>
    <property type="evidence" value="ECO:0007669"/>
    <property type="project" value="UniProtKB-KW"/>
</dbReference>